<proteinExistence type="inferred from homology"/>
<feature type="transmembrane region" description="Helical" evidence="6">
    <location>
        <begin position="155"/>
        <end position="173"/>
    </location>
</feature>
<evidence type="ECO:0000256" key="4">
    <source>
        <dbReference type="ARBA" id="ARBA00022989"/>
    </source>
</evidence>
<dbReference type="RefSeq" id="WP_060777606.1">
    <property type="nucleotide sequence ID" value="NZ_CAJHLF010000001.1"/>
</dbReference>
<keyword evidence="5 6" id="KW-0472">Membrane</keyword>
<organism evidence="9 10">
    <name type="scientific">Aerococcus urinae</name>
    <dbReference type="NCBI Taxonomy" id="1376"/>
    <lineage>
        <taxon>Bacteria</taxon>
        <taxon>Bacillati</taxon>
        <taxon>Bacillota</taxon>
        <taxon>Bacilli</taxon>
        <taxon>Lactobacillales</taxon>
        <taxon>Aerococcaceae</taxon>
        <taxon>Aerococcus</taxon>
    </lineage>
</organism>
<feature type="transmembrane region" description="Helical" evidence="6">
    <location>
        <begin position="201"/>
        <end position="219"/>
    </location>
</feature>
<reference evidence="8" key="2">
    <citation type="submission" date="2022-09" db="EMBL/GenBank/DDBJ databases">
        <title>Aerococcus urinae taxonomy study.</title>
        <authorList>
            <person name="Christensen J."/>
            <person name="Senneby E."/>
        </authorList>
    </citation>
    <scope>NUCLEOTIDE SEQUENCE</scope>
    <source>
        <strain evidence="8">NLD-066-U95</strain>
    </source>
</reference>
<evidence type="ECO:0000313" key="10">
    <source>
        <dbReference type="Proteomes" id="UP000594771"/>
    </source>
</evidence>
<dbReference type="PANTHER" id="PTHR46795:SF3">
    <property type="entry name" value="ABC TRANSPORTER PERMEASE"/>
    <property type="match status" value="1"/>
</dbReference>
<keyword evidence="6" id="KW-0813">Transport</keyword>
<dbReference type="OrthoDB" id="1705903at2"/>
<dbReference type="Proteomes" id="UP000594771">
    <property type="component" value="Chromosome"/>
</dbReference>
<gene>
    <name evidence="9" type="ORF">I6G68_00365</name>
    <name evidence="8" type="ORF">ODY43_05215</name>
</gene>
<protein>
    <submittedName>
        <fullName evidence="9">ABC transporter permease</fullName>
    </submittedName>
    <submittedName>
        <fullName evidence="8">FtsX-like permease family protein</fullName>
    </submittedName>
</protein>
<dbReference type="InterPro" id="IPR052536">
    <property type="entry name" value="ABC-4_Integral_Memb_Prot"/>
</dbReference>
<feature type="transmembrane region" description="Helical" evidence="6">
    <location>
        <begin position="284"/>
        <end position="305"/>
    </location>
</feature>
<comment type="similarity">
    <text evidence="6">Belongs to the ABC-4 integral membrane protein family.</text>
</comment>
<evidence type="ECO:0000256" key="5">
    <source>
        <dbReference type="ARBA" id="ARBA00023136"/>
    </source>
</evidence>
<comment type="subcellular location">
    <subcellularLocation>
        <location evidence="1 6">Cell membrane</location>
        <topology evidence="1 6">Multi-pass membrane protein</topology>
    </subcellularLocation>
</comment>
<sequence length="662" mass="75293">MNRRLIWQLAKRNLKVSKLIILPFLIVNALLFALQYVMISLIGNQFVLERNPYFPTVMAFAAVISFFLALAFILYANNFIQKRRSKEFALYSVLGMEKRHMKALLARESLLQLGFILPLSLVGGHLIGTFAFMAVNKVMRQSGMTLMDYPFKWEVAVITILEILLVHGLIYLLNRVRIQKNNPLELMQSGQAREKEPKGNVFVAVLGLALVGIGYYISLTTTNIMQVIYQLLLAIVLVVLGTYCLYHSLSIIFLNWQKQRKSYYYQPKHFLSLSGMLYRMKANAWSLASIAVLSTGVMLVLGLTVSTQRGIESLIDRYQARDYKIELRGPVVEESLDQQLQRLETAVDEFSHLAPLEEVNYQLSFAQLAVSEVKDNSLSLHAFTPNVQISQSLVFFGESLDGYKQNYASQETLAEDQVLMTTSQDQLDKVDQIKLGDKTYQVKHMSKDRLPVVAGLDALMVVFPSQEALTQAYQATNTSQEIGYLKSPISYNVTFDAKGNKEDIDKHLEDYEGTGIEVTSKTIFRESFYQLNGGFISIGAIVSLVLLIGCFLMLYYKQLSEGQEDMKNYRIMRQIGLPKSLIRATIRQQIFWVFVLPLLTAVIHMGFAYPILRQGLGLIAIKDRTLILTSFFAVIVCFSLVYYLMYILTSKAYYRMVTSDQQ</sequence>
<accession>A0A120I9J2</accession>
<keyword evidence="3 6" id="KW-0812">Transmembrane</keyword>
<dbReference type="Proteomes" id="UP001069145">
    <property type="component" value="Unassembled WGS sequence"/>
</dbReference>
<keyword evidence="2 6" id="KW-1003">Cell membrane</keyword>
<evidence type="ECO:0000256" key="1">
    <source>
        <dbReference type="ARBA" id="ARBA00004651"/>
    </source>
</evidence>
<feature type="transmembrane region" description="Helical" evidence="6">
    <location>
        <begin position="534"/>
        <end position="556"/>
    </location>
</feature>
<evidence type="ECO:0000256" key="3">
    <source>
        <dbReference type="ARBA" id="ARBA00022692"/>
    </source>
</evidence>
<dbReference type="InterPro" id="IPR027022">
    <property type="entry name" value="ABC_permease_BceB-typ"/>
</dbReference>
<evidence type="ECO:0000259" key="7">
    <source>
        <dbReference type="Pfam" id="PF02687"/>
    </source>
</evidence>
<dbReference type="EMBL" id="JAOTML010000005">
    <property type="protein sequence ID" value="MCY3053388.1"/>
    <property type="molecule type" value="Genomic_DNA"/>
</dbReference>
<feature type="domain" description="ABC3 transporter permease C-terminal" evidence="7">
    <location>
        <begin position="60"/>
        <end position="183"/>
    </location>
</feature>
<dbReference type="PANTHER" id="PTHR46795">
    <property type="entry name" value="ABC TRANSPORTER PERMEASE-RELATED-RELATED"/>
    <property type="match status" value="1"/>
</dbReference>
<keyword evidence="11" id="KW-1185">Reference proteome</keyword>
<evidence type="ECO:0000313" key="11">
    <source>
        <dbReference type="Proteomes" id="UP001069145"/>
    </source>
</evidence>
<dbReference type="Pfam" id="PF02687">
    <property type="entry name" value="FtsX"/>
    <property type="match status" value="1"/>
</dbReference>
<name>A0A120I9J2_9LACT</name>
<evidence type="ECO:0000313" key="8">
    <source>
        <dbReference type="EMBL" id="MCY3053388.1"/>
    </source>
</evidence>
<feature type="transmembrane region" description="Helical" evidence="6">
    <location>
        <begin position="110"/>
        <end position="135"/>
    </location>
</feature>
<dbReference type="AlphaFoldDB" id="A0A120I9J2"/>
<feature type="transmembrane region" description="Helical" evidence="6">
    <location>
        <begin position="20"/>
        <end position="42"/>
    </location>
</feature>
<dbReference type="PIRSF" id="PIRSF018968">
    <property type="entry name" value="ABC_permease_BceB"/>
    <property type="match status" value="1"/>
</dbReference>
<feature type="transmembrane region" description="Helical" evidence="6">
    <location>
        <begin position="54"/>
        <end position="76"/>
    </location>
</feature>
<feature type="transmembrane region" description="Helical" evidence="6">
    <location>
        <begin position="624"/>
        <end position="646"/>
    </location>
</feature>
<feature type="transmembrane region" description="Helical" evidence="6">
    <location>
        <begin position="231"/>
        <end position="254"/>
    </location>
</feature>
<reference evidence="9 10" key="1">
    <citation type="submission" date="2020-12" db="EMBL/GenBank/DDBJ databases">
        <title>FDA dAtabase for Regulatory Grade micrObial Sequences (FDA-ARGOS): Supporting development and validation of Infectious Disease Dx tests.</title>
        <authorList>
            <person name="Sproer C."/>
            <person name="Gronow S."/>
            <person name="Severitt S."/>
            <person name="Schroder I."/>
            <person name="Tallon L."/>
            <person name="Sadzewicz L."/>
            <person name="Zhao X."/>
            <person name="Boylan J."/>
            <person name="Ott S."/>
            <person name="Bowen H."/>
            <person name="Vavikolanu K."/>
            <person name="Mehta A."/>
            <person name="Aluvathingal J."/>
            <person name="Nadendla S."/>
            <person name="Lowell S."/>
            <person name="Myers T."/>
            <person name="Yan Y."/>
            <person name="Sichtig H."/>
        </authorList>
    </citation>
    <scope>NUCLEOTIDE SEQUENCE [LARGE SCALE GENOMIC DNA]</scope>
    <source>
        <strain evidence="9 10">FDAARGOS_911</strain>
    </source>
</reference>
<evidence type="ECO:0000313" key="9">
    <source>
        <dbReference type="EMBL" id="QPS01573.1"/>
    </source>
</evidence>
<dbReference type="GO" id="GO:0055085">
    <property type="term" value="P:transmembrane transport"/>
    <property type="evidence" value="ECO:0007669"/>
    <property type="project" value="UniProtKB-UniRule"/>
</dbReference>
<dbReference type="GO" id="GO:0005886">
    <property type="term" value="C:plasma membrane"/>
    <property type="evidence" value="ECO:0007669"/>
    <property type="project" value="UniProtKB-SubCell"/>
</dbReference>
<dbReference type="GeneID" id="35767567"/>
<evidence type="ECO:0000256" key="6">
    <source>
        <dbReference type="PIRNR" id="PIRNR018968"/>
    </source>
</evidence>
<dbReference type="InterPro" id="IPR003838">
    <property type="entry name" value="ABC3_permease_C"/>
</dbReference>
<keyword evidence="4 6" id="KW-1133">Transmembrane helix</keyword>
<dbReference type="EMBL" id="CP065662">
    <property type="protein sequence ID" value="QPS01573.1"/>
    <property type="molecule type" value="Genomic_DNA"/>
</dbReference>
<feature type="transmembrane region" description="Helical" evidence="6">
    <location>
        <begin position="590"/>
        <end position="612"/>
    </location>
</feature>
<dbReference type="KEGG" id="aun:AWM73_00655"/>
<evidence type="ECO:0000256" key="2">
    <source>
        <dbReference type="ARBA" id="ARBA00022475"/>
    </source>
</evidence>